<dbReference type="AlphaFoldDB" id="A0AAE0D3K3"/>
<comment type="caution">
    <text evidence="1">The sequence shown here is derived from an EMBL/GenBank/DDBJ whole genome shotgun (WGS) entry which is preliminary data.</text>
</comment>
<reference evidence="1" key="1">
    <citation type="submission" date="2023-02" db="EMBL/GenBank/DDBJ databases">
        <title>Colletotrichum kahawae CIFC_Que2 genome sequencing and assembly.</title>
        <authorList>
            <person name="Baroncelli R."/>
        </authorList>
    </citation>
    <scope>NUCLEOTIDE SEQUENCE</scope>
    <source>
        <strain evidence="1">CIFC_Que2</strain>
    </source>
</reference>
<sequence>MTQLLTALNRLISTDRATPMPLTSSVLTPSIADITIQVISDGIAIMQ</sequence>
<evidence type="ECO:0000313" key="1">
    <source>
        <dbReference type="EMBL" id="KAK2749942.1"/>
    </source>
</evidence>
<dbReference type="EMBL" id="VYYT01000274">
    <property type="protein sequence ID" value="KAK2749942.1"/>
    <property type="molecule type" value="Genomic_DNA"/>
</dbReference>
<keyword evidence="2" id="KW-1185">Reference proteome</keyword>
<gene>
    <name evidence="1" type="ORF">CKAH01_17988</name>
</gene>
<name>A0AAE0D3K3_COLKA</name>
<evidence type="ECO:0000313" key="2">
    <source>
        <dbReference type="Proteomes" id="UP001281614"/>
    </source>
</evidence>
<protein>
    <submittedName>
        <fullName evidence="1">Pol-like protein</fullName>
    </submittedName>
</protein>
<accession>A0AAE0D3K3</accession>
<organism evidence="1 2">
    <name type="scientific">Colletotrichum kahawae</name>
    <name type="common">Coffee berry disease fungus</name>
    <dbReference type="NCBI Taxonomy" id="34407"/>
    <lineage>
        <taxon>Eukaryota</taxon>
        <taxon>Fungi</taxon>
        <taxon>Dikarya</taxon>
        <taxon>Ascomycota</taxon>
        <taxon>Pezizomycotina</taxon>
        <taxon>Sordariomycetes</taxon>
        <taxon>Hypocreomycetidae</taxon>
        <taxon>Glomerellales</taxon>
        <taxon>Glomerellaceae</taxon>
        <taxon>Colletotrichum</taxon>
        <taxon>Colletotrichum gloeosporioides species complex</taxon>
    </lineage>
</organism>
<dbReference type="Proteomes" id="UP001281614">
    <property type="component" value="Unassembled WGS sequence"/>
</dbReference>
<proteinExistence type="predicted"/>